<reference evidence="2 3" key="1">
    <citation type="submission" date="2022-04" db="EMBL/GenBank/DDBJ databases">
        <title>Positive selection, recombination, and allopatry shape intraspecific diversity of widespread and dominant cyanobacteria.</title>
        <authorList>
            <person name="Wei J."/>
            <person name="Shu W."/>
            <person name="Hu C."/>
        </authorList>
    </citation>
    <scope>NUCLEOTIDE SEQUENCE [LARGE SCALE GENOMIC DNA]</scope>
    <source>
        <strain evidence="2 3">GB2-A5</strain>
    </source>
</reference>
<organism evidence="2 3">
    <name type="scientific">Funiculus sociatus GB2-A5</name>
    <dbReference type="NCBI Taxonomy" id="2933946"/>
    <lineage>
        <taxon>Bacteria</taxon>
        <taxon>Bacillati</taxon>
        <taxon>Cyanobacteriota</taxon>
        <taxon>Cyanophyceae</taxon>
        <taxon>Coleofasciculales</taxon>
        <taxon>Coleofasciculaceae</taxon>
        <taxon>Funiculus</taxon>
    </lineage>
</organism>
<dbReference type="RefSeq" id="WP_190424247.1">
    <property type="nucleotide sequence ID" value="NZ_JAMPKK010000001.1"/>
</dbReference>
<name>A0ABV0JIU6_9CYAN</name>
<comment type="caution">
    <text evidence="2">The sequence shown here is derived from an EMBL/GenBank/DDBJ whole genome shotgun (WGS) entry which is preliminary data.</text>
</comment>
<dbReference type="InterPro" id="IPR021787">
    <property type="entry name" value="DUF3352"/>
</dbReference>
<evidence type="ECO:0000256" key="1">
    <source>
        <dbReference type="SAM" id="MobiDB-lite"/>
    </source>
</evidence>
<feature type="region of interest" description="Disordered" evidence="1">
    <location>
        <begin position="542"/>
        <end position="572"/>
    </location>
</feature>
<evidence type="ECO:0000313" key="3">
    <source>
        <dbReference type="Proteomes" id="UP001442494"/>
    </source>
</evidence>
<gene>
    <name evidence="2" type="ORF">NDI37_00340</name>
</gene>
<dbReference type="EMBL" id="JAMPKK010000001">
    <property type="protein sequence ID" value="MEP0862929.1"/>
    <property type="molecule type" value="Genomic_DNA"/>
</dbReference>
<sequence length="572" mass="61994">MLKKNKRPLILALGTGALLLGGALAYWLLVQQNILRGNVPEGAKLVPQDALFAVSVSTDEKQWQQLREYGTPQSQAAFAKQLQQLEKNLLTANGYNYQQDIKPWVGKEVTIAFLPPETPQSPNAIPVGQQSVVMVLPINDPLQAKQVLERARPQTANKFVERDYKGIKIRETPSGAAQKFSTTLLERSLVVSTDPKGTERIIDTYKGAASLGTTPGYSEALGRIRATDPFARLYFNVPVATAVAAANSARSLPSQNLASLQEKQGLATSVMLQPEGILFKGVSWLKPNSENKYAVENNAKIMSRRLPENTLMMTSGGNLERLWQDYVKGAQSNPIIPINPEALKAGIKSQLGLDLEQDLLPWMRGEFSLALIPAPKGVPSNLGAGVVFMVQASDRSRAEKSLQQIDQVMANQYQFQVQQGNLNNQPVVNWTSQLGGLAATHGWLDGNVAFLSLGAPVATTIVPQPQATLSDSELFKQGMPTELNAKNGSFFIDVDRTINTGNLALPQFSPDQKIFTNAIRSIGVTAGISSDRSSRFDIFVRTKKIGEPTNSGKPSISPTPQSSPQASPTASP</sequence>
<feature type="compositionally biased region" description="Low complexity" evidence="1">
    <location>
        <begin position="554"/>
        <end position="572"/>
    </location>
</feature>
<evidence type="ECO:0000313" key="2">
    <source>
        <dbReference type="EMBL" id="MEP0862929.1"/>
    </source>
</evidence>
<accession>A0ABV0JIU6</accession>
<keyword evidence="3" id="KW-1185">Reference proteome</keyword>
<dbReference type="Proteomes" id="UP001442494">
    <property type="component" value="Unassembled WGS sequence"/>
</dbReference>
<dbReference type="Pfam" id="PF11832">
    <property type="entry name" value="DUF3352"/>
    <property type="match status" value="1"/>
</dbReference>
<protein>
    <submittedName>
        <fullName evidence="2">DUF3352 domain-containing protein</fullName>
    </submittedName>
</protein>
<proteinExistence type="predicted"/>